<protein>
    <submittedName>
        <fullName evidence="4">ATP-binding protein</fullName>
    </submittedName>
</protein>
<reference evidence="4" key="1">
    <citation type="journal article" date="2020" name="mSystems">
        <title>Genome- and Community-Level Interaction Insights into Carbon Utilization and Element Cycling Functions of Hydrothermarchaeota in Hydrothermal Sediment.</title>
        <authorList>
            <person name="Zhou Z."/>
            <person name="Liu Y."/>
            <person name="Xu W."/>
            <person name="Pan J."/>
            <person name="Luo Z.H."/>
            <person name="Li M."/>
        </authorList>
    </citation>
    <scope>NUCLEOTIDE SEQUENCE [LARGE SCALE GENOMIC DNA]</scope>
    <source>
        <strain evidence="4">SpSt-637</strain>
        <strain evidence="3">SpSt-667</strain>
    </source>
</reference>
<dbReference type="PANTHER" id="PTHR34301:SF8">
    <property type="entry name" value="ATPASE DOMAIN-CONTAINING PROTEIN"/>
    <property type="match status" value="1"/>
</dbReference>
<dbReference type="SUPFAM" id="SSF52540">
    <property type="entry name" value="P-loop containing nucleoside triphosphate hydrolases"/>
    <property type="match status" value="1"/>
</dbReference>
<organism evidence="4">
    <name type="scientific">Ignisphaera aggregans</name>
    <dbReference type="NCBI Taxonomy" id="334771"/>
    <lineage>
        <taxon>Archaea</taxon>
        <taxon>Thermoproteota</taxon>
        <taxon>Thermoprotei</taxon>
        <taxon>Desulfurococcales</taxon>
        <taxon>Desulfurococcaceae</taxon>
        <taxon>Ignisphaera</taxon>
    </lineage>
</organism>
<evidence type="ECO:0000259" key="2">
    <source>
        <dbReference type="Pfam" id="PF21100"/>
    </source>
</evidence>
<gene>
    <name evidence="4" type="ORF">ENU08_08205</name>
    <name evidence="3" type="ORF">ENU41_03165</name>
</gene>
<dbReference type="Gene3D" id="3.40.50.300">
    <property type="entry name" value="P-loop containing nucleotide triphosphate hydrolases"/>
    <property type="match status" value="1"/>
</dbReference>
<evidence type="ECO:0000313" key="3">
    <source>
        <dbReference type="EMBL" id="HGQ35660.1"/>
    </source>
</evidence>
<comment type="caution">
    <text evidence="4">The sequence shown here is derived from an EMBL/GenBank/DDBJ whole genome shotgun (WGS) entry which is preliminary data.</text>
</comment>
<evidence type="ECO:0000313" key="4">
    <source>
        <dbReference type="EMBL" id="HGQ65209.1"/>
    </source>
</evidence>
<dbReference type="InterPro" id="IPR036388">
    <property type="entry name" value="WH-like_DNA-bd_sf"/>
</dbReference>
<feature type="domain" description="MCM C-terminal" evidence="2">
    <location>
        <begin position="275"/>
        <end position="329"/>
    </location>
</feature>
<dbReference type="InterPro" id="IPR048907">
    <property type="entry name" value="WHD_MCM_arc"/>
</dbReference>
<dbReference type="AlphaFoldDB" id="A0A7C4NM64"/>
<dbReference type="Gene3D" id="1.10.8.60">
    <property type="match status" value="1"/>
</dbReference>
<keyword evidence="4" id="KW-0067">ATP-binding</keyword>
<accession>A0A7C4NM64</accession>
<dbReference type="EMBL" id="DTBD01000074">
    <property type="protein sequence ID" value="HGQ65209.1"/>
    <property type="molecule type" value="Genomic_DNA"/>
</dbReference>
<sequence length="347" mass="39603">MLFDPRPKTSRSELFGRAYELALLHNNIDSPITIISGIRRIGKTSLLSVFLNEVDIPSVLIDLRDLRTNYGLRDLYYLLSKAFSSRLDKLYDVLKSISGVSIKGVEVEIKWRGRGSLTLSSLFDVLNRKRIIVAFDEAQKLRGPRSQEFLNALAHAYDYDRNVTFILTGSEVGLLYGFLGIDNHSSPLYGRYCFNLRLERFDKDTSLEFLRAGFKELGIDVKMEVLETAIEEFDGIPGWLTFFGNEYARGNKDIVRIKERAIGVALGELQNIVKERGKRYALVLKGIAEGITTWSSLKRYVEEKEGIIVSSSVLYNIVKNLEDMSIIYNYQFLDPIYREASLRIHVA</sequence>
<evidence type="ECO:0000259" key="1">
    <source>
        <dbReference type="Pfam" id="PF01637"/>
    </source>
</evidence>
<feature type="domain" description="ATPase" evidence="1">
    <location>
        <begin position="17"/>
        <end position="240"/>
    </location>
</feature>
<dbReference type="SUPFAM" id="SSF46785">
    <property type="entry name" value="Winged helix' DNA-binding domain"/>
    <property type="match status" value="1"/>
</dbReference>
<dbReference type="Pfam" id="PF21100">
    <property type="entry name" value="WHD_MCM"/>
    <property type="match status" value="1"/>
</dbReference>
<dbReference type="Pfam" id="PF01637">
    <property type="entry name" value="ATPase_2"/>
    <property type="match status" value="1"/>
</dbReference>
<dbReference type="GO" id="GO:0005524">
    <property type="term" value="F:ATP binding"/>
    <property type="evidence" value="ECO:0007669"/>
    <property type="project" value="UniProtKB-KW"/>
</dbReference>
<dbReference type="Gene3D" id="1.10.10.10">
    <property type="entry name" value="Winged helix-like DNA-binding domain superfamily/Winged helix DNA-binding domain"/>
    <property type="match status" value="1"/>
</dbReference>
<dbReference type="InterPro" id="IPR011579">
    <property type="entry name" value="ATPase_dom"/>
</dbReference>
<proteinExistence type="predicted"/>
<dbReference type="EMBL" id="DTCK01000016">
    <property type="protein sequence ID" value="HGQ35660.1"/>
    <property type="molecule type" value="Genomic_DNA"/>
</dbReference>
<dbReference type="PANTHER" id="PTHR34301">
    <property type="entry name" value="DNA-BINDING PROTEIN-RELATED"/>
    <property type="match status" value="1"/>
</dbReference>
<dbReference type="InterPro" id="IPR036390">
    <property type="entry name" value="WH_DNA-bd_sf"/>
</dbReference>
<keyword evidence="4" id="KW-0547">Nucleotide-binding</keyword>
<name>A0A7C4NM64_9CREN</name>
<dbReference type="InterPro" id="IPR027417">
    <property type="entry name" value="P-loop_NTPase"/>
</dbReference>